<accession>A0ACB7RK40</accession>
<organism evidence="1 2">
    <name type="scientific">Hyalomma asiaticum</name>
    <name type="common">Tick</name>
    <dbReference type="NCBI Taxonomy" id="266040"/>
    <lineage>
        <taxon>Eukaryota</taxon>
        <taxon>Metazoa</taxon>
        <taxon>Ecdysozoa</taxon>
        <taxon>Arthropoda</taxon>
        <taxon>Chelicerata</taxon>
        <taxon>Arachnida</taxon>
        <taxon>Acari</taxon>
        <taxon>Parasitiformes</taxon>
        <taxon>Ixodida</taxon>
        <taxon>Ixodoidea</taxon>
        <taxon>Ixodidae</taxon>
        <taxon>Hyalomminae</taxon>
        <taxon>Hyalomma</taxon>
    </lineage>
</organism>
<protein>
    <submittedName>
        <fullName evidence="1">Uncharacterized protein</fullName>
    </submittedName>
</protein>
<proteinExistence type="predicted"/>
<evidence type="ECO:0000313" key="1">
    <source>
        <dbReference type="EMBL" id="KAH6922199.1"/>
    </source>
</evidence>
<name>A0ACB7RK40_HYAAI</name>
<gene>
    <name evidence="1" type="ORF">HPB50_010862</name>
</gene>
<keyword evidence="2" id="KW-1185">Reference proteome</keyword>
<comment type="caution">
    <text evidence="1">The sequence shown here is derived from an EMBL/GenBank/DDBJ whole genome shotgun (WGS) entry which is preliminary data.</text>
</comment>
<dbReference type="Proteomes" id="UP000821845">
    <property type="component" value="Chromosome 9"/>
</dbReference>
<reference evidence="1" key="1">
    <citation type="submission" date="2020-05" db="EMBL/GenBank/DDBJ databases">
        <title>Large-scale comparative analyses of tick genomes elucidate their genetic diversity and vector capacities.</title>
        <authorList>
            <person name="Jia N."/>
            <person name="Wang J."/>
            <person name="Shi W."/>
            <person name="Du L."/>
            <person name="Sun Y."/>
            <person name="Zhan W."/>
            <person name="Jiang J."/>
            <person name="Wang Q."/>
            <person name="Zhang B."/>
            <person name="Ji P."/>
            <person name="Sakyi L.B."/>
            <person name="Cui X."/>
            <person name="Yuan T."/>
            <person name="Jiang B."/>
            <person name="Yang W."/>
            <person name="Lam T.T.-Y."/>
            <person name="Chang Q."/>
            <person name="Ding S."/>
            <person name="Wang X."/>
            <person name="Zhu J."/>
            <person name="Ruan X."/>
            <person name="Zhao L."/>
            <person name="Wei J."/>
            <person name="Que T."/>
            <person name="Du C."/>
            <person name="Cheng J."/>
            <person name="Dai P."/>
            <person name="Han X."/>
            <person name="Huang E."/>
            <person name="Gao Y."/>
            <person name="Liu J."/>
            <person name="Shao H."/>
            <person name="Ye R."/>
            <person name="Li L."/>
            <person name="Wei W."/>
            <person name="Wang X."/>
            <person name="Wang C."/>
            <person name="Yang T."/>
            <person name="Huo Q."/>
            <person name="Li W."/>
            <person name="Guo W."/>
            <person name="Chen H."/>
            <person name="Zhou L."/>
            <person name="Ni X."/>
            <person name="Tian J."/>
            <person name="Zhou Y."/>
            <person name="Sheng Y."/>
            <person name="Liu T."/>
            <person name="Pan Y."/>
            <person name="Xia L."/>
            <person name="Li J."/>
            <person name="Zhao F."/>
            <person name="Cao W."/>
        </authorList>
    </citation>
    <scope>NUCLEOTIDE SEQUENCE</scope>
    <source>
        <strain evidence="1">Hyas-2018</strain>
    </source>
</reference>
<dbReference type="EMBL" id="CM023489">
    <property type="protein sequence ID" value="KAH6922199.1"/>
    <property type="molecule type" value="Genomic_DNA"/>
</dbReference>
<sequence>MASREKAKGQHATTKSGRLPRRWVACFVLAIIQLIIGLGLLAVGAADVVFTLDDKCKDRTGASFLQASRALLLLSAIVPRRFSGSYFRIRVRALGQVVRGERLRTVVLRPCTRIFLPITEVIVRTVSS</sequence>
<evidence type="ECO:0000313" key="2">
    <source>
        <dbReference type="Proteomes" id="UP000821845"/>
    </source>
</evidence>